<evidence type="ECO:0000256" key="2">
    <source>
        <dbReference type="PROSITE-ProRule" id="PRU00042"/>
    </source>
</evidence>
<evidence type="ECO:0000313" key="5">
    <source>
        <dbReference type="Proteomes" id="UP001301958"/>
    </source>
</evidence>
<dbReference type="GO" id="GO:0009116">
    <property type="term" value="P:nucleoside metabolic process"/>
    <property type="evidence" value="ECO:0007669"/>
    <property type="project" value="InterPro"/>
</dbReference>
<dbReference type="Gene3D" id="3.30.160.60">
    <property type="entry name" value="Classic Zinc Finger"/>
    <property type="match status" value="2"/>
</dbReference>
<reference evidence="4" key="1">
    <citation type="journal article" date="2023" name="Mol. Phylogenet. Evol.">
        <title>Genome-scale phylogeny and comparative genomics of the fungal order Sordariales.</title>
        <authorList>
            <person name="Hensen N."/>
            <person name="Bonometti L."/>
            <person name="Westerberg I."/>
            <person name="Brannstrom I.O."/>
            <person name="Guillou S."/>
            <person name="Cros-Aarteil S."/>
            <person name="Calhoun S."/>
            <person name="Haridas S."/>
            <person name="Kuo A."/>
            <person name="Mondo S."/>
            <person name="Pangilinan J."/>
            <person name="Riley R."/>
            <person name="LaButti K."/>
            <person name="Andreopoulos B."/>
            <person name="Lipzen A."/>
            <person name="Chen C."/>
            <person name="Yan M."/>
            <person name="Daum C."/>
            <person name="Ng V."/>
            <person name="Clum A."/>
            <person name="Steindorff A."/>
            <person name="Ohm R.A."/>
            <person name="Martin F."/>
            <person name="Silar P."/>
            <person name="Natvig D.O."/>
            <person name="Lalanne C."/>
            <person name="Gautier V."/>
            <person name="Ament-Velasquez S.L."/>
            <person name="Kruys A."/>
            <person name="Hutchinson M.I."/>
            <person name="Powell A.J."/>
            <person name="Barry K."/>
            <person name="Miller A.N."/>
            <person name="Grigoriev I.V."/>
            <person name="Debuchy R."/>
            <person name="Gladieux P."/>
            <person name="Hiltunen Thoren M."/>
            <person name="Johannesson H."/>
        </authorList>
    </citation>
    <scope>NUCLEOTIDE SEQUENCE</scope>
    <source>
        <strain evidence="4">CBS 990.96</strain>
    </source>
</reference>
<dbReference type="SUPFAM" id="SSF52540">
    <property type="entry name" value="P-loop containing nucleoside triphosphate hydrolases"/>
    <property type="match status" value="1"/>
</dbReference>
<dbReference type="PROSITE" id="PS50157">
    <property type="entry name" value="ZINC_FINGER_C2H2_2"/>
    <property type="match status" value="1"/>
</dbReference>
<dbReference type="InterPro" id="IPR035994">
    <property type="entry name" value="Nucleoside_phosphorylase_sf"/>
</dbReference>
<dbReference type="Pfam" id="PF22939">
    <property type="entry name" value="WHD_GPIID"/>
    <property type="match status" value="1"/>
</dbReference>
<dbReference type="InterPro" id="IPR000845">
    <property type="entry name" value="Nucleoside_phosphorylase_d"/>
</dbReference>
<dbReference type="Gene3D" id="3.40.50.300">
    <property type="entry name" value="P-loop containing nucleotide triphosphate hydrolases"/>
    <property type="match status" value="1"/>
</dbReference>
<name>A0AAN7BEE8_9PEZI</name>
<dbReference type="SUPFAM" id="SSF57667">
    <property type="entry name" value="beta-beta-alpha zinc fingers"/>
    <property type="match status" value="1"/>
</dbReference>
<dbReference type="InterPro" id="IPR053137">
    <property type="entry name" value="NLR-like"/>
</dbReference>
<evidence type="ECO:0000259" key="3">
    <source>
        <dbReference type="PROSITE" id="PS50157"/>
    </source>
</evidence>
<evidence type="ECO:0000256" key="1">
    <source>
        <dbReference type="ARBA" id="ARBA00022737"/>
    </source>
</evidence>
<dbReference type="PANTHER" id="PTHR46082:SF11">
    <property type="entry name" value="AAA+ ATPASE DOMAIN-CONTAINING PROTEIN-RELATED"/>
    <property type="match status" value="1"/>
</dbReference>
<dbReference type="Gene3D" id="3.40.50.1580">
    <property type="entry name" value="Nucleoside phosphorylase domain"/>
    <property type="match status" value="1"/>
</dbReference>
<dbReference type="Pfam" id="PF01048">
    <property type="entry name" value="PNP_UDP_1"/>
    <property type="match status" value="1"/>
</dbReference>
<dbReference type="InterPro" id="IPR056125">
    <property type="entry name" value="DUF7708"/>
</dbReference>
<gene>
    <name evidence="4" type="ORF">QBC38DRAFT_493568</name>
</gene>
<proteinExistence type="predicted"/>
<comment type="caution">
    <text evidence="4">The sequence shown here is derived from an EMBL/GenBank/DDBJ whole genome shotgun (WGS) entry which is preliminary data.</text>
</comment>
<organism evidence="4 5">
    <name type="scientific">Podospora fimiseda</name>
    <dbReference type="NCBI Taxonomy" id="252190"/>
    <lineage>
        <taxon>Eukaryota</taxon>
        <taxon>Fungi</taxon>
        <taxon>Dikarya</taxon>
        <taxon>Ascomycota</taxon>
        <taxon>Pezizomycotina</taxon>
        <taxon>Sordariomycetes</taxon>
        <taxon>Sordariomycetidae</taxon>
        <taxon>Sordariales</taxon>
        <taxon>Podosporaceae</taxon>
        <taxon>Podospora</taxon>
    </lineage>
</organism>
<protein>
    <recommendedName>
        <fullName evidence="3">C2H2-type domain-containing protein</fullName>
    </recommendedName>
</protein>
<dbReference type="InterPro" id="IPR056884">
    <property type="entry name" value="NPHP3-like_N"/>
</dbReference>
<dbReference type="EMBL" id="MU865652">
    <property type="protein sequence ID" value="KAK4220734.1"/>
    <property type="molecule type" value="Genomic_DNA"/>
</dbReference>
<accession>A0AAN7BEE8</accession>
<keyword evidence="1" id="KW-0677">Repeat</keyword>
<dbReference type="AlphaFoldDB" id="A0AAN7BEE8"/>
<keyword evidence="5" id="KW-1185">Reference proteome</keyword>
<dbReference type="GO" id="GO:0008270">
    <property type="term" value="F:zinc ion binding"/>
    <property type="evidence" value="ECO:0007669"/>
    <property type="project" value="UniProtKB-KW"/>
</dbReference>
<dbReference type="PANTHER" id="PTHR46082">
    <property type="entry name" value="ATP/GTP-BINDING PROTEIN-RELATED"/>
    <property type="match status" value="1"/>
</dbReference>
<dbReference type="SUPFAM" id="SSF53167">
    <property type="entry name" value="Purine and uridine phosphorylases"/>
    <property type="match status" value="1"/>
</dbReference>
<sequence>MSQPRSQFLSRYQFSVAWISALPIELAAAKSMLDTKYAGHPTDLDCGSTSQYTLGRIGEHDVVLASLPVGQMGTNSAAVVASSTFKDFPLLKFCLMVGIGGGVPSSKADIRLGDIVVSLPSGTHGGVIQYDFGRTRPEGFERTGFLNAPPQVLLQAVGQVRADHLGSNTPGFMSHLSDVTERVPGTFARQMAGPDRLFQADYKHEGGDTCDSCRQEYQVQRPWRGELEVKVHYGTIASGNQVMRDGRTRDKLSSELGGVLCFEMEAAGLMNSFQCLVIRGICDYSDSHKNKDWQPYAAATAAAYAKELLESIVPLPSNFSSQISTIIEDPLVPLPEIKPEFEKVINEFKSASKLPNAELRVFEFTSLGNLEACMALMQQKQAQAKRLRYMKRLEPFLEGVKELAKVLDVLIGNSDSILAFIWDPMKSILQSSSTFDDAFDSILDVYETIGSQIPVLSGYQSKFNNKPHIQSVLVMIYQDILSFQLEALRYFEQKSWRHLFNSTWKDFPWTIKRLEDNFSCHRRLILGTPSLTELEQIRHQRRLEEAAFEERRRAEFDRRKRAVVQWLSPADSATTHEKHQAARANTLNSGQWLLNHRRFQDWFDPKYCQTPLLWMNGKPGAGKTVLASRIIDEVKSLKDVSLAYFYCNETDPTRNTFLSVARGLLAQLLPHDESLLLHMDKKRQEGTDPILSRPGVAKDFLRLALKRRKSYVIIDGIDECVRDQRKYICSFFEEVVNSLPKKNMDEIRCLLVSQDDGIARKDLSKLPVLSVKKEDNHCDIEAFSKYWQLEIEKKFKGRFPKDVLDIANLVTERAQGIFIFAKCVLEELYKQTTRDALLKEWNDARFPKDLDEVFQRIFDRIFGTDSEVTHEVTKKLLGWISYAKRPLRWHEIQAAISLNLEDGTINNENLRSVNSAKEHCQSFVEEHPDQTVAFVHPTVKDFLLRHEIINKGIAHHQLCSLSIQYLGFSAMDVKNGDDDIEEALVTGQYAFYEYAVANWVPHLISWLPDAKTDEVPQLRDHIETLLETHYSKPPETDKFELSKTMEDKLRILRSLSCYDSLVQTIIWSRKLLLIDNKDHGSEAHQVLDFPSITMNIQKVLERLSEFCDDETKELLEKYYGIDLFRCSKVYCQHFYKGFSNREDRDKHVSRHDRPHRCSIEGCPRATFGYASKAELQKHGQEIHGDEPEFPNLPTVSKDEVNKRKTYNPTRYQCDRCPKMFTGKHNLNSHIRAHNGERPYACKFASCQKRFNRNSDKNRHEKTCKKGAASG</sequence>
<keyword evidence="2" id="KW-0863">Zinc-finger</keyword>
<dbReference type="InterPro" id="IPR013087">
    <property type="entry name" value="Znf_C2H2_type"/>
</dbReference>
<keyword evidence="2" id="KW-0479">Metal-binding</keyword>
<dbReference type="Pfam" id="PF24809">
    <property type="entry name" value="DUF7708"/>
    <property type="match status" value="1"/>
</dbReference>
<dbReference type="InterPro" id="IPR054471">
    <property type="entry name" value="GPIID_WHD"/>
</dbReference>
<dbReference type="Proteomes" id="UP001301958">
    <property type="component" value="Unassembled WGS sequence"/>
</dbReference>
<dbReference type="GO" id="GO:0003824">
    <property type="term" value="F:catalytic activity"/>
    <property type="evidence" value="ECO:0007669"/>
    <property type="project" value="InterPro"/>
</dbReference>
<feature type="domain" description="C2H2-type" evidence="3">
    <location>
        <begin position="1211"/>
        <end position="1238"/>
    </location>
</feature>
<evidence type="ECO:0000313" key="4">
    <source>
        <dbReference type="EMBL" id="KAK4220734.1"/>
    </source>
</evidence>
<dbReference type="Pfam" id="PF24883">
    <property type="entry name" value="NPHP3_N"/>
    <property type="match status" value="1"/>
</dbReference>
<dbReference type="PROSITE" id="PS00028">
    <property type="entry name" value="ZINC_FINGER_C2H2_1"/>
    <property type="match status" value="1"/>
</dbReference>
<reference evidence="4" key="2">
    <citation type="submission" date="2023-05" db="EMBL/GenBank/DDBJ databases">
        <authorList>
            <consortium name="Lawrence Berkeley National Laboratory"/>
            <person name="Steindorff A."/>
            <person name="Hensen N."/>
            <person name="Bonometti L."/>
            <person name="Westerberg I."/>
            <person name="Brannstrom I.O."/>
            <person name="Guillou S."/>
            <person name="Cros-Aarteil S."/>
            <person name="Calhoun S."/>
            <person name="Haridas S."/>
            <person name="Kuo A."/>
            <person name="Mondo S."/>
            <person name="Pangilinan J."/>
            <person name="Riley R."/>
            <person name="Labutti K."/>
            <person name="Andreopoulos B."/>
            <person name="Lipzen A."/>
            <person name="Chen C."/>
            <person name="Yanf M."/>
            <person name="Daum C."/>
            <person name="Ng V."/>
            <person name="Clum A."/>
            <person name="Ohm R."/>
            <person name="Martin F."/>
            <person name="Silar P."/>
            <person name="Natvig D."/>
            <person name="Lalanne C."/>
            <person name="Gautier V."/>
            <person name="Ament-Velasquez S.L."/>
            <person name="Kruys A."/>
            <person name="Hutchinson M.I."/>
            <person name="Powell A.J."/>
            <person name="Barry K."/>
            <person name="Miller A.N."/>
            <person name="Grigoriev I.V."/>
            <person name="Debuchy R."/>
            <person name="Gladieux P."/>
            <person name="Thoren M.H."/>
            <person name="Johannesson H."/>
        </authorList>
    </citation>
    <scope>NUCLEOTIDE SEQUENCE</scope>
    <source>
        <strain evidence="4">CBS 990.96</strain>
    </source>
</reference>
<dbReference type="InterPro" id="IPR036236">
    <property type="entry name" value="Znf_C2H2_sf"/>
</dbReference>
<dbReference type="SMART" id="SM00355">
    <property type="entry name" value="ZnF_C2H2"/>
    <property type="match status" value="4"/>
</dbReference>
<dbReference type="InterPro" id="IPR027417">
    <property type="entry name" value="P-loop_NTPase"/>
</dbReference>
<keyword evidence="2" id="KW-0862">Zinc</keyword>